<dbReference type="Gene3D" id="2.20.28.10">
    <property type="match status" value="1"/>
</dbReference>
<dbReference type="PANTHER" id="PTHR33746:SF4">
    <property type="entry name" value="RUBRERYTHRIN"/>
    <property type="match status" value="1"/>
</dbReference>
<dbReference type="SUPFAM" id="SSF47240">
    <property type="entry name" value="Ferritin-like"/>
    <property type="match status" value="1"/>
</dbReference>
<name>F3YXM2_DESAF</name>
<dbReference type="Gene3D" id="1.20.1260.10">
    <property type="match status" value="1"/>
</dbReference>
<sequence length="159" mass="17359">MTEKTSENMRQALADTSLEAARNSVLAKLAQKSERPNAARLLKALALADEAQARRILALARGKLGGLDDGLRDLAQRKAQEDALRLKQEQALAEGRATEAALFGQILQAGRSHAELLTDPDKSPPVLFVCQICGYLIHTEAPENCPVCQAVRERFDKVE</sequence>
<accession>F3YXM2</accession>
<dbReference type="PANTHER" id="PTHR33746">
    <property type="entry name" value="RUBRERYTHRIN"/>
    <property type="match status" value="1"/>
</dbReference>
<evidence type="ECO:0000259" key="1">
    <source>
        <dbReference type="PROSITE" id="PS50903"/>
    </source>
</evidence>
<dbReference type="EMBL" id="CP003221">
    <property type="protein sequence ID" value="EGJ49466.1"/>
    <property type="molecule type" value="Genomic_DNA"/>
</dbReference>
<dbReference type="Proteomes" id="UP000007844">
    <property type="component" value="Chromosome"/>
</dbReference>
<keyword evidence="3" id="KW-1185">Reference proteome</keyword>
<dbReference type="InterPro" id="IPR012347">
    <property type="entry name" value="Ferritin-like"/>
</dbReference>
<reference evidence="2 3" key="1">
    <citation type="journal article" date="2011" name="J. Bacteriol.">
        <title>Genome sequence of the mercury-methylating and pleomorphic Desulfovibrio africanus Strain Walvis Bay.</title>
        <authorList>
            <person name="Brown S.D."/>
            <person name="Wall J.D."/>
            <person name="Kucken A.M."/>
            <person name="Gilmour C.C."/>
            <person name="Podar M."/>
            <person name="Brandt C.C."/>
            <person name="Teshima H."/>
            <person name="Detter J.C."/>
            <person name="Han C.S."/>
            <person name="Land M.L."/>
            <person name="Lucas S."/>
            <person name="Han J."/>
            <person name="Pennacchio L."/>
            <person name="Nolan M."/>
            <person name="Pitluck S."/>
            <person name="Woyke T."/>
            <person name="Goodwin L."/>
            <person name="Palumbo A.V."/>
            <person name="Elias D.A."/>
        </authorList>
    </citation>
    <scope>NUCLEOTIDE SEQUENCE [LARGE SCALE GENOMIC DNA]</scope>
    <source>
        <strain evidence="2 3">Walvis Bay</strain>
    </source>
</reference>
<dbReference type="HOGENOM" id="CLU_095256_1_0_7"/>
<dbReference type="eggNOG" id="COG1592">
    <property type="taxonomic scope" value="Bacteria"/>
</dbReference>
<feature type="domain" description="Rubredoxin-like" evidence="1">
    <location>
        <begin position="125"/>
        <end position="158"/>
    </location>
</feature>
<dbReference type="PROSITE" id="PS50903">
    <property type="entry name" value="RUBREDOXIN_LIKE"/>
    <property type="match status" value="1"/>
</dbReference>
<dbReference type="KEGG" id="daf:Desaf_1123"/>
<dbReference type="STRING" id="690850.Desaf_1123"/>
<organism evidence="2 3">
    <name type="scientific">Desulfocurvibacter africanus subsp. africanus str. Walvis Bay</name>
    <dbReference type="NCBI Taxonomy" id="690850"/>
    <lineage>
        <taxon>Bacteria</taxon>
        <taxon>Pseudomonadati</taxon>
        <taxon>Thermodesulfobacteriota</taxon>
        <taxon>Desulfovibrionia</taxon>
        <taxon>Desulfovibrionales</taxon>
        <taxon>Desulfovibrionaceae</taxon>
        <taxon>Desulfocurvibacter</taxon>
    </lineage>
</organism>
<evidence type="ECO:0000313" key="2">
    <source>
        <dbReference type="EMBL" id="EGJ49466.1"/>
    </source>
</evidence>
<dbReference type="RefSeq" id="WP_014259274.1">
    <property type="nucleotide sequence ID" value="NC_016629.1"/>
</dbReference>
<dbReference type="SUPFAM" id="SSF57802">
    <property type="entry name" value="Rubredoxin-like"/>
    <property type="match status" value="1"/>
</dbReference>
<dbReference type="InterPro" id="IPR024934">
    <property type="entry name" value="Rubredoxin-like_dom"/>
</dbReference>
<dbReference type="InterPro" id="IPR052753">
    <property type="entry name" value="Rbr2/Nigerythrin"/>
</dbReference>
<dbReference type="AlphaFoldDB" id="F3YXM2"/>
<dbReference type="InterPro" id="IPR009078">
    <property type="entry name" value="Ferritin-like_SF"/>
</dbReference>
<proteinExistence type="predicted"/>
<dbReference type="InterPro" id="IPR048574">
    <property type="entry name" value="RUBY_RBDX"/>
</dbReference>
<evidence type="ECO:0000313" key="3">
    <source>
        <dbReference type="Proteomes" id="UP000007844"/>
    </source>
</evidence>
<gene>
    <name evidence="2" type="ORF">Desaf_1123</name>
</gene>
<protein>
    <submittedName>
        <fullName evidence="2">Rubredoxin-type Fe(Cys)4 protein</fullName>
    </submittedName>
</protein>
<dbReference type="Pfam" id="PF21349">
    <property type="entry name" value="RUBY_RBDX"/>
    <property type="match status" value="1"/>
</dbReference>
<dbReference type="GO" id="GO:0005506">
    <property type="term" value="F:iron ion binding"/>
    <property type="evidence" value="ECO:0007669"/>
    <property type="project" value="InterPro"/>
</dbReference>